<evidence type="ECO:0000256" key="2">
    <source>
        <dbReference type="PROSITE-ProRule" id="PRU00108"/>
    </source>
</evidence>
<dbReference type="Pfam" id="PF00046">
    <property type="entry name" value="Homeodomain"/>
    <property type="match status" value="1"/>
</dbReference>
<dbReference type="Proteomes" id="UP000887578">
    <property type="component" value="Unplaced"/>
</dbReference>
<dbReference type="PANTHER" id="PTHR15116">
    <property type="entry name" value="DNA-BINDING PROTEIN SATB FAMILY MEMBER"/>
    <property type="match status" value="1"/>
</dbReference>
<evidence type="ECO:0000256" key="4">
    <source>
        <dbReference type="SAM" id="MobiDB-lite"/>
    </source>
</evidence>
<dbReference type="InterPro" id="IPR009057">
    <property type="entry name" value="Homeodomain-like_sf"/>
</dbReference>
<dbReference type="GO" id="GO:0000978">
    <property type="term" value="F:RNA polymerase II cis-regulatory region sequence-specific DNA binding"/>
    <property type="evidence" value="ECO:0007669"/>
    <property type="project" value="TreeGrafter"/>
</dbReference>
<organism evidence="6 7">
    <name type="scientific">Panagrolaimus davidi</name>
    <dbReference type="NCBI Taxonomy" id="227884"/>
    <lineage>
        <taxon>Eukaryota</taxon>
        <taxon>Metazoa</taxon>
        <taxon>Ecdysozoa</taxon>
        <taxon>Nematoda</taxon>
        <taxon>Chromadorea</taxon>
        <taxon>Rhabditida</taxon>
        <taxon>Tylenchina</taxon>
        <taxon>Panagrolaimomorpha</taxon>
        <taxon>Panagrolaimoidea</taxon>
        <taxon>Panagrolaimidae</taxon>
        <taxon>Panagrolaimus</taxon>
    </lineage>
</organism>
<sequence length="210" mass="23987">MFTIKVVIERIKPQNCLTCSNEGETILDTFVVVNGQIAFNKLVESVLKDLGMPHLINESKDNLQTETTLNISSTTTALKSETNELSPINEFSTFSEITNNIMNFPPTNLSMSSGTSNNDDFNEQGSSFNSRQSNNTGKNRFAFDLFSEVPILDQWFRENPHPNCFQIEEYTNILNEQPFRQTNFPLTNLNVKTWFKNRRARSKLKNLSSK</sequence>
<reference evidence="7" key="1">
    <citation type="submission" date="2022-11" db="UniProtKB">
        <authorList>
            <consortium name="WormBaseParasite"/>
        </authorList>
    </citation>
    <scope>IDENTIFICATION</scope>
</reference>
<evidence type="ECO:0000256" key="3">
    <source>
        <dbReference type="RuleBase" id="RU000682"/>
    </source>
</evidence>
<name>A0A914QHD3_9BILA</name>
<dbReference type="GO" id="GO:0005634">
    <property type="term" value="C:nucleus"/>
    <property type="evidence" value="ECO:0007669"/>
    <property type="project" value="UniProtKB-SubCell"/>
</dbReference>
<dbReference type="InterPro" id="IPR038224">
    <property type="entry name" value="SATB_ULD_sf"/>
</dbReference>
<dbReference type="SMART" id="SM00389">
    <property type="entry name" value="HOX"/>
    <property type="match status" value="1"/>
</dbReference>
<dbReference type="InterPro" id="IPR001356">
    <property type="entry name" value="HD"/>
</dbReference>
<dbReference type="PROSITE" id="PS50071">
    <property type="entry name" value="HOMEOBOX_2"/>
    <property type="match status" value="1"/>
</dbReference>
<accession>A0A914QHD3</accession>
<dbReference type="PANTHER" id="PTHR15116:SF16">
    <property type="entry name" value="DEFECTIVE PROVENTRICULUS, ISOFORM A"/>
    <property type="match status" value="1"/>
</dbReference>
<dbReference type="WBParaSite" id="PDA_v2.g31009.t1">
    <property type="protein sequence ID" value="PDA_v2.g31009.t1"/>
    <property type="gene ID" value="PDA_v2.g31009"/>
</dbReference>
<dbReference type="CDD" id="cd00086">
    <property type="entry name" value="homeodomain"/>
    <property type="match status" value="1"/>
</dbReference>
<comment type="subcellular location">
    <subcellularLocation>
        <location evidence="1 2 3">Nucleus</location>
    </subcellularLocation>
</comment>
<dbReference type="InterPro" id="IPR039673">
    <property type="entry name" value="SATB1/SATB2"/>
</dbReference>
<dbReference type="GO" id="GO:0000981">
    <property type="term" value="F:DNA-binding transcription factor activity, RNA polymerase II-specific"/>
    <property type="evidence" value="ECO:0007669"/>
    <property type="project" value="TreeGrafter"/>
</dbReference>
<proteinExistence type="predicted"/>
<dbReference type="FunFam" id="1.10.10.60:FF:000169">
    <property type="entry name" value="DNA-binding protein SATB1"/>
    <property type="match status" value="1"/>
</dbReference>
<feature type="domain" description="Homeobox" evidence="5">
    <location>
        <begin position="148"/>
        <end position="205"/>
    </location>
</feature>
<dbReference type="GO" id="GO:0006338">
    <property type="term" value="P:chromatin remodeling"/>
    <property type="evidence" value="ECO:0007669"/>
    <property type="project" value="InterPro"/>
</dbReference>
<protein>
    <submittedName>
        <fullName evidence="7">Homeobox domain-containing protein</fullName>
    </submittedName>
</protein>
<keyword evidence="2 3" id="KW-0539">Nucleus</keyword>
<dbReference type="Gene3D" id="1.10.10.60">
    <property type="entry name" value="Homeodomain-like"/>
    <property type="match status" value="1"/>
</dbReference>
<feature type="DNA-binding region" description="Homeobox" evidence="2">
    <location>
        <begin position="150"/>
        <end position="206"/>
    </location>
</feature>
<dbReference type="SUPFAM" id="SSF46689">
    <property type="entry name" value="Homeodomain-like"/>
    <property type="match status" value="1"/>
</dbReference>
<keyword evidence="2 3" id="KW-0238">DNA-binding</keyword>
<evidence type="ECO:0000259" key="5">
    <source>
        <dbReference type="PROSITE" id="PS50071"/>
    </source>
</evidence>
<dbReference type="Gene3D" id="3.10.20.710">
    <property type="entry name" value="SATB, ubiquitin-like oligomerisation domain"/>
    <property type="match status" value="1"/>
</dbReference>
<keyword evidence="6" id="KW-1185">Reference proteome</keyword>
<evidence type="ECO:0000256" key="1">
    <source>
        <dbReference type="ARBA" id="ARBA00004123"/>
    </source>
</evidence>
<feature type="region of interest" description="Disordered" evidence="4">
    <location>
        <begin position="109"/>
        <end position="135"/>
    </location>
</feature>
<evidence type="ECO:0000313" key="6">
    <source>
        <dbReference type="Proteomes" id="UP000887578"/>
    </source>
</evidence>
<keyword evidence="2 3" id="KW-0371">Homeobox</keyword>
<dbReference type="AlphaFoldDB" id="A0A914QHD3"/>
<evidence type="ECO:0000313" key="7">
    <source>
        <dbReference type="WBParaSite" id="PDA_v2.g31009.t1"/>
    </source>
</evidence>